<dbReference type="EMBL" id="JAAGWF010000027">
    <property type="protein sequence ID" value="NEK60231.1"/>
    <property type="molecule type" value="Genomic_DNA"/>
</dbReference>
<proteinExistence type="predicted"/>
<keyword evidence="2" id="KW-1185">Reference proteome</keyword>
<comment type="caution">
    <text evidence="1">The sequence shown here is derived from an EMBL/GenBank/DDBJ whole genome shotgun (WGS) entry which is preliminary data.</text>
</comment>
<evidence type="ECO:0000313" key="2">
    <source>
        <dbReference type="Proteomes" id="UP000470246"/>
    </source>
</evidence>
<gene>
    <name evidence="1" type="ORF">GCU56_20445</name>
</gene>
<evidence type="ECO:0000313" key="1">
    <source>
        <dbReference type="EMBL" id="NEK60231.1"/>
    </source>
</evidence>
<reference evidence="1 2" key="1">
    <citation type="submission" date="2020-02" db="EMBL/GenBank/DDBJ databases">
        <title>Geodermatophilus sabuli CPCC 205279 I12A-02694.</title>
        <authorList>
            <person name="Jiang Z."/>
        </authorList>
    </citation>
    <scope>NUCLEOTIDE SEQUENCE [LARGE SCALE GENOMIC DNA]</scope>
    <source>
        <strain evidence="1 2">I12A-02694</strain>
    </source>
</reference>
<organism evidence="1 2">
    <name type="scientific">Geodermatophilus sabuli</name>
    <dbReference type="NCBI Taxonomy" id="1564158"/>
    <lineage>
        <taxon>Bacteria</taxon>
        <taxon>Bacillati</taxon>
        <taxon>Actinomycetota</taxon>
        <taxon>Actinomycetes</taxon>
        <taxon>Geodermatophilales</taxon>
        <taxon>Geodermatophilaceae</taxon>
        <taxon>Geodermatophilus</taxon>
    </lineage>
</organism>
<sequence>MSVVARWLDDRRVDFGVMDVAEGKRPGAVLGDKDLQRRADDRLRELERELECELAAAGSPK</sequence>
<protein>
    <submittedName>
        <fullName evidence="1">Uncharacterized protein</fullName>
    </submittedName>
</protein>
<name>A0A7K3W637_9ACTN</name>
<dbReference type="RefSeq" id="WP_163483752.1">
    <property type="nucleotide sequence ID" value="NZ_JAAGWF010000027.1"/>
</dbReference>
<dbReference type="AlphaFoldDB" id="A0A7K3W637"/>
<dbReference type="Proteomes" id="UP000470246">
    <property type="component" value="Unassembled WGS sequence"/>
</dbReference>
<accession>A0A7K3W637</accession>